<sequence length="105" mass="12842">MNFCKFCVLFNVCIPFLFIFNEVNTVYSFVYLFIDGLDLIFEFVRSIIIYSTRLFYFYYNLVYNFNVIFLEFYDLLYCSILYSITLEFIKWIGVTGKHLWLISKR</sequence>
<gene>
    <name evidence="2" type="primary">orf105</name>
</gene>
<accession>A0A2S0X154</accession>
<keyword evidence="2" id="KW-0496">Mitochondrion</keyword>
<evidence type="ECO:0000313" key="2">
    <source>
        <dbReference type="EMBL" id="AWB97804.1"/>
    </source>
</evidence>
<organism evidence="2">
    <name type="scientific">Pneumocystis jirovecii</name>
    <name type="common">Human pneumocystis pneumonia agent</name>
    <dbReference type="NCBI Taxonomy" id="42068"/>
    <lineage>
        <taxon>Eukaryota</taxon>
        <taxon>Fungi</taxon>
        <taxon>Dikarya</taxon>
        <taxon>Ascomycota</taxon>
        <taxon>Taphrinomycotina</taxon>
        <taxon>Pneumocystomycetes</taxon>
        <taxon>Pneumocystaceae</taxon>
        <taxon>Pneumocystis</taxon>
    </lineage>
</organism>
<dbReference type="EMBL" id="MH010439">
    <property type="protein sequence ID" value="AWB97804.1"/>
    <property type="molecule type" value="Genomic_DNA"/>
</dbReference>
<dbReference type="AlphaFoldDB" id="A0A2S0X154"/>
<dbReference type="VEuPathDB" id="FungiDB:PNEJI1_m005022"/>
<name>A0A2S0X154_PNEJI</name>
<proteinExistence type="predicted"/>
<keyword evidence="1" id="KW-0812">Transmembrane</keyword>
<feature type="transmembrane region" description="Helical" evidence="1">
    <location>
        <begin position="79"/>
        <end position="100"/>
    </location>
</feature>
<geneLocation type="mitochondrion" evidence="2"/>
<dbReference type="EMBL" id="MH010442">
    <property type="protein sequence ID" value="AWB97850.1"/>
    <property type="molecule type" value="Genomic_DNA"/>
</dbReference>
<reference evidence="2" key="1">
    <citation type="journal article" date="2018" name="MBio">
        <title>Comparative Population Genomics Analysis of the Mammalian Fungal Pathogen Pneumocystis.</title>
        <authorList>
            <person name="Cisse O.H."/>
            <person name="Ma L."/>
            <person name="Wei Huang D."/>
            <person name="Khil P.P."/>
            <person name="Dekker J.P."/>
            <person name="Kutty G."/>
            <person name="Bishop L."/>
            <person name="Liu Y."/>
            <person name="Deng X."/>
            <person name="Hauser P.M."/>
            <person name="Pagni M."/>
            <person name="Hirsch V."/>
            <person name="Lempicki R.A."/>
            <person name="Stajich J.E."/>
            <person name="Cuomo C.A."/>
            <person name="Kovacs J.A."/>
        </authorList>
    </citation>
    <scope>NUCLEOTIDE SEQUENCE</scope>
    <source>
        <strain evidence="2">DK07_25kb</strain>
        <strain evidence="3">IT918_25kb</strain>
    </source>
</reference>
<evidence type="ECO:0000256" key="1">
    <source>
        <dbReference type="SAM" id="Phobius"/>
    </source>
</evidence>
<protein>
    <submittedName>
        <fullName evidence="2">Uncharacterized protein</fullName>
    </submittedName>
</protein>
<keyword evidence="1" id="KW-1133">Transmembrane helix</keyword>
<evidence type="ECO:0000313" key="3">
    <source>
        <dbReference type="EMBL" id="AWB97850.1"/>
    </source>
</evidence>
<feature type="transmembrane region" description="Helical" evidence="1">
    <location>
        <begin position="56"/>
        <end position="73"/>
    </location>
</feature>
<keyword evidence="1" id="KW-0472">Membrane</keyword>